<keyword evidence="1" id="KW-0472">Membrane</keyword>
<feature type="transmembrane region" description="Helical" evidence="1">
    <location>
        <begin position="176"/>
        <end position="195"/>
    </location>
</feature>
<feature type="transmembrane region" description="Helical" evidence="1">
    <location>
        <begin position="216"/>
        <end position="234"/>
    </location>
</feature>
<dbReference type="PANTHER" id="PTHR36927:SF1">
    <property type="entry name" value="MDO-LIKE PROTEIN"/>
    <property type="match status" value="1"/>
</dbReference>
<feature type="transmembrane region" description="Helical" evidence="1">
    <location>
        <begin position="118"/>
        <end position="137"/>
    </location>
</feature>
<dbReference type="PANTHER" id="PTHR36927">
    <property type="entry name" value="BLR4337 PROTEIN"/>
    <property type="match status" value="1"/>
</dbReference>
<feature type="domain" description="Acyltransferase 3" evidence="2">
    <location>
        <begin position="34"/>
        <end position="387"/>
    </location>
</feature>
<feature type="transmembrane region" description="Helical" evidence="1">
    <location>
        <begin position="246"/>
        <end position="266"/>
    </location>
</feature>
<evidence type="ECO:0000313" key="3">
    <source>
        <dbReference type="EMBL" id="REE24764.1"/>
    </source>
</evidence>
<comment type="caution">
    <text evidence="3">The sequence shown here is derived from an EMBL/GenBank/DDBJ whole genome shotgun (WGS) entry which is preliminary data.</text>
</comment>
<reference evidence="3 4" key="1">
    <citation type="submission" date="2018-07" db="EMBL/GenBank/DDBJ databases">
        <title>Genomic Encyclopedia of Type Strains, Phase III (KMG-III): the genomes of soil and plant-associated and newly described type strains.</title>
        <authorList>
            <person name="Whitman W."/>
        </authorList>
    </citation>
    <scope>NUCLEOTIDE SEQUENCE [LARGE SCALE GENOMIC DNA]</scope>
    <source>
        <strain evidence="3 4">CECT 7948</strain>
    </source>
</reference>
<feature type="transmembrane region" description="Helical" evidence="1">
    <location>
        <begin position="342"/>
        <end position="362"/>
    </location>
</feature>
<dbReference type="Pfam" id="PF01757">
    <property type="entry name" value="Acyl_transf_3"/>
    <property type="match status" value="1"/>
</dbReference>
<feature type="transmembrane region" description="Helical" evidence="1">
    <location>
        <begin position="278"/>
        <end position="295"/>
    </location>
</feature>
<protein>
    <submittedName>
        <fullName evidence="3">Glucan biosynthesis protein C</fullName>
    </submittedName>
</protein>
<gene>
    <name evidence="3" type="ORF">DFQ09_10370</name>
</gene>
<feature type="transmembrane region" description="Helical" evidence="1">
    <location>
        <begin position="368"/>
        <end position="390"/>
    </location>
</feature>
<dbReference type="EMBL" id="QREI01000003">
    <property type="protein sequence ID" value="REE24764.1"/>
    <property type="molecule type" value="Genomic_DNA"/>
</dbReference>
<dbReference type="InterPro" id="IPR002656">
    <property type="entry name" value="Acyl_transf_3_dom"/>
</dbReference>
<keyword evidence="1" id="KW-1133">Transmembrane helix</keyword>
<proteinExistence type="predicted"/>
<accession>A0A3D9MZL7</accession>
<keyword evidence="1" id="KW-0812">Transmembrane</keyword>
<sequence>MRLLQLANDKTITDLSVLQQLIKMKTVRQKTERIHALDSLRAIMMLLGLVLHSVITYIGGEPYAAWPIRDPNNFNPNLEWISSLIHVFRMPIFMVVAGFFAALLFYERGSRRMFKNRMNRITLPFLVFVIILFVPVVGGMNYTLEVFASNPDAIENTLEKFSTAQSFIPTRTMHLWFLYYLIMFSVVSFLLGLLFKKLPKISKSIHNTFHYILKSPTLRLFVFTFLTVLILVFMDKYWVNTSTSFILEFNTFIFYLFFYMFGWLLYKSKSFLKTFMKHDWLFTILGTALFTWYFILDTVKLDLLIIMSIRSLACWLLIFGITGLFIRYASHHSARMRYISDASYWVYLLHLPLTIIIPALIADWDISGVLKFLFVMLTTSCICFVTYHFFVRNTFIGKFLNGRKYSRKTSDLKQVEIPELKIIRDK</sequence>
<feature type="transmembrane region" description="Helical" evidence="1">
    <location>
        <begin position="40"/>
        <end position="60"/>
    </location>
</feature>
<feature type="transmembrane region" description="Helical" evidence="1">
    <location>
        <begin position="80"/>
        <end position="106"/>
    </location>
</feature>
<evidence type="ECO:0000256" key="1">
    <source>
        <dbReference type="SAM" id="Phobius"/>
    </source>
</evidence>
<feature type="transmembrane region" description="Helical" evidence="1">
    <location>
        <begin position="307"/>
        <end position="330"/>
    </location>
</feature>
<dbReference type="InterPro" id="IPR050623">
    <property type="entry name" value="Glucan_succinyl_AcylTrfase"/>
</dbReference>
<dbReference type="Proteomes" id="UP000256919">
    <property type="component" value="Unassembled WGS sequence"/>
</dbReference>
<evidence type="ECO:0000259" key="2">
    <source>
        <dbReference type="Pfam" id="PF01757"/>
    </source>
</evidence>
<evidence type="ECO:0000313" key="4">
    <source>
        <dbReference type="Proteomes" id="UP000256919"/>
    </source>
</evidence>
<keyword evidence="4" id="KW-1185">Reference proteome</keyword>
<dbReference type="AlphaFoldDB" id="A0A3D9MZL7"/>
<organism evidence="3 4">
    <name type="scientific">Winogradskyella pacifica</name>
    <dbReference type="NCBI Taxonomy" id="664642"/>
    <lineage>
        <taxon>Bacteria</taxon>
        <taxon>Pseudomonadati</taxon>
        <taxon>Bacteroidota</taxon>
        <taxon>Flavobacteriia</taxon>
        <taxon>Flavobacteriales</taxon>
        <taxon>Flavobacteriaceae</taxon>
        <taxon>Winogradskyella</taxon>
    </lineage>
</organism>
<dbReference type="GO" id="GO:0016747">
    <property type="term" value="F:acyltransferase activity, transferring groups other than amino-acyl groups"/>
    <property type="evidence" value="ECO:0007669"/>
    <property type="project" value="InterPro"/>
</dbReference>
<name>A0A3D9MZL7_9FLAO</name>